<dbReference type="Gene3D" id="1.25.10.10">
    <property type="entry name" value="Leucine-rich Repeat Variant"/>
    <property type="match status" value="1"/>
</dbReference>
<gene>
    <name evidence="4" type="ORF">Pyn_38183</name>
</gene>
<evidence type="ECO:0000256" key="2">
    <source>
        <dbReference type="SAM" id="MobiDB-lite"/>
    </source>
</evidence>
<dbReference type="InterPro" id="IPR033060">
    <property type="entry name" value="INTS7"/>
</dbReference>
<dbReference type="AlphaFoldDB" id="A0A314XLE2"/>
<sequence>MPSFFVLPMPSNLETSTQGRGTNGKSTKEFCAKLGLVSSHVLEVQAALFAAGCFAELSEDFACVVLEMLLHMMSSPETLPAIRLAGARLFAKLGCSQSLANNAYKASLKLLLEFSDEYYQVAMLVSLSKLSSKSTILISQQVDLLLLFLSHEKTLHLRATALRCLHFIFSQGMCHVPVNGYLVKRLLSILDEPQIPTSMLWIAGLKSKANRVHNEEGLSQLPKDGLKLMYDILMKWMQIPFRTPTYFFKFRPCRGSELFAVNETRNPDEYCFPRLQLVIKSVSSINKCGTRYPSPV</sequence>
<proteinExistence type="inferred from homology"/>
<comment type="similarity">
    <text evidence="1">Belongs to the Integrator subunit 7 family.</text>
</comment>
<evidence type="ECO:0000313" key="4">
    <source>
        <dbReference type="EMBL" id="PQP93056.1"/>
    </source>
</evidence>
<evidence type="ECO:0000256" key="1">
    <source>
        <dbReference type="ARBA" id="ARBA00008565"/>
    </source>
</evidence>
<dbReference type="STRING" id="2094558.A0A314XLE2"/>
<protein>
    <recommendedName>
        <fullName evidence="3">Integrator complex subunit 7 N-terminal domain-containing protein</fullName>
    </recommendedName>
</protein>
<dbReference type="Proteomes" id="UP000250321">
    <property type="component" value="Unassembled WGS sequence"/>
</dbReference>
<dbReference type="InterPro" id="IPR016024">
    <property type="entry name" value="ARM-type_fold"/>
</dbReference>
<dbReference type="GO" id="GO:0032039">
    <property type="term" value="C:integrator complex"/>
    <property type="evidence" value="ECO:0007669"/>
    <property type="project" value="InterPro"/>
</dbReference>
<dbReference type="GO" id="GO:0034472">
    <property type="term" value="P:snRNA 3'-end processing"/>
    <property type="evidence" value="ECO:0007669"/>
    <property type="project" value="TreeGrafter"/>
</dbReference>
<dbReference type="EMBL" id="PJQY01002499">
    <property type="protein sequence ID" value="PQP93056.1"/>
    <property type="molecule type" value="Genomic_DNA"/>
</dbReference>
<feature type="region of interest" description="Disordered" evidence="2">
    <location>
        <begin position="1"/>
        <end position="24"/>
    </location>
</feature>
<dbReference type="OrthoDB" id="1921953at2759"/>
<organism evidence="4 5">
    <name type="scientific">Prunus yedoensis var. nudiflora</name>
    <dbReference type="NCBI Taxonomy" id="2094558"/>
    <lineage>
        <taxon>Eukaryota</taxon>
        <taxon>Viridiplantae</taxon>
        <taxon>Streptophyta</taxon>
        <taxon>Embryophyta</taxon>
        <taxon>Tracheophyta</taxon>
        <taxon>Spermatophyta</taxon>
        <taxon>Magnoliopsida</taxon>
        <taxon>eudicotyledons</taxon>
        <taxon>Gunneridae</taxon>
        <taxon>Pentapetalae</taxon>
        <taxon>rosids</taxon>
        <taxon>fabids</taxon>
        <taxon>Rosales</taxon>
        <taxon>Rosaceae</taxon>
        <taxon>Amygdaloideae</taxon>
        <taxon>Amygdaleae</taxon>
        <taxon>Prunus</taxon>
    </lineage>
</organism>
<dbReference type="InterPro" id="IPR056516">
    <property type="entry name" value="INTS7_N"/>
</dbReference>
<keyword evidence="5" id="KW-1185">Reference proteome</keyword>
<dbReference type="PANTHER" id="PTHR13322:SF2">
    <property type="entry name" value="INTEGRATOR COMPLEX SUBUNIT 7"/>
    <property type="match status" value="1"/>
</dbReference>
<reference evidence="4 5" key="1">
    <citation type="submission" date="2018-02" db="EMBL/GenBank/DDBJ databases">
        <title>Draft genome of wild Prunus yedoensis var. nudiflora.</title>
        <authorList>
            <person name="Baek S."/>
            <person name="Kim J.-H."/>
            <person name="Choi K."/>
            <person name="Kim G.-B."/>
            <person name="Cho A."/>
            <person name="Jang H."/>
            <person name="Shin C.-H."/>
            <person name="Yu H.-J."/>
            <person name="Mun J.-H."/>
        </authorList>
    </citation>
    <scope>NUCLEOTIDE SEQUENCE [LARGE SCALE GENOMIC DNA]</scope>
    <source>
        <strain evidence="5">cv. Jeju island</strain>
        <tissue evidence="4">Leaf</tissue>
    </source>
</reference>
<accession>A0A314XLE2</accession>
<feature type="domain" description="Integrator complex subunit 7 N-terminal" evidence="3">
    <location>
        <begin position="35"/>
        <end position="171"/>
    </location>
</feature>
<feature type="compositionally biased region" description="Polar residues" evidence="2">
    <location>
        <begin position="12"/>
        <end position="24"/>
    </location>
</feature>
<dbReference type="PANTHER" id="PTHR13322">
    <property type="entry name" value="C1ORF73 PROTEIN"/>
    <property type="match status" value="1"/>
</dbReference>
<name>A0A314XLE2_PRUYE</name>
<comment type="caution">
    <text evidence="4">The sequence shown here is derived from an EMBL/GenBank/DDBJ whole genome shotgun (WGS) entry which is preliminary data.</text>
</comment>
<evidence type="ECO:0000313" key="5">
    <source>
        <dbReference type="Proteomes" id="UP000250321"/>
    </source>
</evidence>
<dbReference type="SUPFAM" id="SSF48371">
    <property type="entry name" value="ARM repeat"/>
    <property type="match status" value="1"/>
</dbReference>
<dbReference type="InterPro" id="IPR011989">
    <property type="entry name" value="ARM-like"/>
</dbReference>
<dbReference type="Pfam" id="PF24436">
    <property type="entry name" value="INTS7_N"/>
    <property type="match status" value="1"/>
</dbReference>
<evidence type="ECO:0000259" key="3">
    <source>
        <dbReference type="Pfam" id="PF24436"/>
    </source>
</evidence>